<keyword evidence="5" id="KW-1003">Cell membrane</keyword>
<dbReference type="SMR" id="Q748Q4"/>
<keyword evidence="20" id="KW-1185">Reference proteome</keyword>
<dbReference type="AlphaFoldDB" id="Q748Q4"/>
<dbReference type="NCBIfam" id="TIGR01386">
    <property type="entry name" value="cztS_silS_copS"/>
    <property type="match status" value="1"/>
</dbReference>
<evidence type="ECO:0000256" key="11">
    <source>
        <dbReference type="ARBA" id="ARBA00022777"/>
    </source>
</evidence>
<dbReference type="InterPro" id="IPR003660">
    <property type="entry name" value="HAMP_dom"/>
</dbReference>
<dbReference type="OrthoDB" id="9815202at2"/>
<organism evidence="19 20">
    <name type="scientific">Geobacter sulfurreducens (strain ATCC 51573 / DSM 12127 / PCA)</name>
    <dbReference type="NCBI Taxonomy" id="243231"/>
    <lineage>
        <taxon>Bacteria</taxon>
        <taxon>Pseudomonadati</taxon>
        <taxon>Thermodesulfobacteriota</taxon>
        <taxon>Desulfuromonadia</taxon>
        <taxon>Geobacterales</taxon>
        <taxon>Geobacteraceae</taxon>
        <taxon>Geobacter</taxon>
    </lineage>
</organism>
<dbReference type="InterPro" id="IPR003661">
    <property type="entry name" value="HisK_dim/P_dom"/>
</dbReference>
<evidence type="ECO:0000259" key="17">
    <source>
        <dbReference type="PROSITE" id="PS50109"/>
    </source>
</evidence>
<dbReference type="InterPro" id="IPR003594">
    <property type="entry name" value="HATPase_dom"/>
</dbReference>
<evidence type="ECO:0000256" key="9">
    <source>
        <dbReference type="ARBA" id="ARBA00022692"/>
    </source>
</evidence>
<comment type="catalytic activity">
    <reaction evidence="1">
        <text>ATP + protein L-histidine = ADP + protein N-phospho-L-histidine.</text>
        <dbReference type="EC" id="2.7.13.3"/>
    </reaction>
</comment>
<evidence type="ECO:0000256" key="10">
    <source>
        <dbReference type="ARBA" id="ARBA00022741"/>
    </source>
</evidence>
<reference evidence="19 20" key="1">
    <citation type="journal article" date="2003" name="Science">
        <title>Genome of Geobacter sulfurreducens: metal reduction in subsurface environments.</title>
        <authorList>
            <person name="Methe B.A."/>
            <person name="Nelson K.E."/>
            <person name="Eisen J.A."/>
            <person name="Paulsen I.T."/>
            <person name="Nelson W."/>
            <person name="Heidelberg J.F."/>
            <person name="Wu D."/>
            <person name="Wu M."/>
            <person name="Ward N."/>
            <person name="Beanan M.J."/>
            <person name="Dodson R.J."/>
            <person name="Madupu R."/>
            <person name="Brinkac L.M."/>
            <person name="Daugherty S.C."/>
            <person name="DeBoy R.T."/>
            <person name="Durkin A.S."/>
            <person name="Gwinn M."/>
            <person name="Kolonay J.F."/>
            <person name="Sullivan S.A."/>
            <person name="Haft D.H."/>
            <person name="Selengut J."/>
            <person name="Davidsen T.M."/>
            <person name="Zafar N."/>
            <person name="White O."/>
            <person name="Tran B."/>
            <person name="Romero C."/>
            <person name="Forberger H.A."/>
            <person name="Weidman J."/>
            <person name="Khouri H."/>
            <person name="Feldblyum T.V."/>
            <person name="Utterback T.R."/>
            <person name="Van Aken S.E."/>
            <person name="Lovley D.R."/>
            <person name="Fraser C.M."/>
        </authorList>
    </citation>
    <scope>NUCLEOTIDE SEQUENCE [LARGE SCALE GENOMIC DNA]</scope>
    <source>
        <strain evidence="20">ATCC 51573 / DSM 12127 / PCA</strain>
    </source>
</reference>
<dbReference type="SUPFAM" id="SSF47384">
    <property type="entry name" value="Homodimeric domain of signal transducing histidine kinase"/>
    <property type="match status" value="1"/>
</dbReference>
<protein>
    <recommendedName>
        <fullName evidence="4">histidine kinase</fullName>
        <ecNumber evidence="4">2.7.13.3</ecNumber>
    </recommendedName>
</protein>
<dbReference type="Pfam" id="PF00512">
    <property type="entry name" value="HisKA"/>
    <property type="match status" value="1"/>
</dbReference>
<dbReference type="EC" id="2.7.13.3" evidence="4"/>
<dbReference type="InterPro" id="IPR050428">
    <property type="entry name" value="TCS_sensor_his_kinase"/>
</dbReference>
<evidence type="ECO:0000256" key="8">
    <source>
        <dbReference type="ARBA" id="ARBA00022679"/>
    </source>
</evidence>
<dbReference type="FunFam" id="1.10.287.130:FF:000001">
    <property type="entry name" value="Two-component sensor histidine kinase"/>
    <property type="match status" value="1"/>
</dbReference>
<dbReference type="FunFam" id="3.30.565.10:FF:000006">
    <property type="entry name" value="Sensor histidine kinase WalK"/>
    <property type="match status" value="1"/>
</dbReference>
<sequence>MYLKRSDGPSPGTLSLAARLTVLSTLATTGVLLFAIVFQFLALVSDLEFEDNDFIIDKIRVIEAIIVRYPEDRVHLEQEVQWEGSMREDSRYLVRIADARKNIIMETRGMDRIAPPAMFPRPARDTHAIGRGKKLKTPEGRVYLVNAAWTDGGRAPDSRQIQVALDVTEEEEMLEGYKQKMAFVFLAGLFLSAGLNVVVVRRGLRPLVQLTETAGRIDVTTLHERIDARVWPRELARFAAAFDAMLTRLESSFERLESSSANLAHEIRTPLNILRGEAEVTLSRARSPEEYRRVIESSLEEYERLSRLIDNILFLARAEQRIEPVPLDAGHELELLQDYYGTLAEEKGIAISCTGEGTISADPLLFQRAVGNVLSNAIRYTPAGGTITVSIDRADDGAALLTVIDTGIGISADDLPRVFDRFYRSSEARTLNAQGTGLGLAIVRSIMELHRGSVTIDSAPGRGTAVTLRFPLASQ</sequence>
<dbReference type="PRINTS" id="PR00344">
    <property type="entry name" value="BCTRLSENSOR"/>
</dbReference>
<evidence type="ECO:0000256" key="4">
    <source>
        <dbReference type="ARBA" id="ARBA00012438"/>
    </source>
</evidence>
<dbReference type="Gene3D" id="6.10.340.10">
    <property type="match status" value="1"/>
</dbReference>
<keyword evidence="6" id="KW-0997">Cell inner membrane</keyword>
<evidence type="ECO:0000313" key="20">
    <source>
        <dbReference type="Proteomes" id="UP000000577"/>
    </source>
</evidence>
<dbReference type="InterPro" id="IPR004358">
    <property type="entry name" value="Sig_transdc_His_kin-like_C"/>
</dbReference>
<dbReference type="Proteomes" id="UP000000577">
    <property type="component" value="Chromosome"/>
</dbReference>
<keyword evidence="15 16" id="KW-0472">Membrane</keyword>
<keyword evidence="13 16" id="KW-1133">Transmembrane helix</keyword>
<keyword evidence="7" id="KW-0597">Phosphoprotein</keyword>
<dbReference type="PROSITE" id="PS50109">
    <property type="entry name" value="HIS_KIN"/>
    <property type="match status" value="1"/>
</dbReference>
<evidence type="ECO:0000256" key="7">
    <source>
        <dbReference type="ARBA" id="ARBA00022553"/>
    </source>
</evidence>
<dbReference type="GO" id="GO:0000155">
    <property type="term" value="F:phosphorelay sensor kinase activity"/>
    <property type="evidence" value="ECO:0007669"/>
    <property type="project" value="InterPro"/>
</dbReference>
<dbReference type="HOGENOM" id="CLU_000445_89_6_7"/>
<dbReference type="CDD" id="cd00082">
    <property type="entry name" value="HisKA"/>
    <property type="match status" value="1"/>
</dbReference>
<dbReference type="SMART" id="SM00304">
    <property type="entry name" value="HAMP"/>
    <property type="match status" value="1"/>
</dbReference>
<comment type="subcellular location">
    <subcellularLocation>
        <location evidence="3">Cell inner membrane</location>
    </subcellularLocation>
    <subcellularLocation>
        <location evidence="2">Membrane</location>
        <topology evidence="2">Multi-pass membrane protein</topology>
    </subcellularLocation>
</comment>
<dbReference type="InterPro" id="IPR006290">
    <property type="entry name" value="CztS_silS_copS"/>
</dbReference>
<dbReference type="SMART" id="SM00388">
    <property type="entry name" value="HisKA"/>
    <property type="match status" value="1"/>
</dbReference>
<dbReference type="PATRIC" id="fig|243231.5.peg.2975"/>
<evidence type="ECO:0000259" key="18">
    <source>
        <dbReference type="PROSITE" id="PS50885"/>
    </source>
</evidence>
<dbReference type="Pfam" id="PF02518">
    <property type="entry name" value="HATPase_c"/>
    <property type="match status" value="1"/>
</dbReference>
<keyword evidence="9 16" id="KW-0812">Transmembrane</keyword>
<dbReference type="SMART" id="SM00387">
    <property type="entry name" value="HATPase_c"/>
    <property type="match status" value="1"/>
</dbReference>
<evidence type="ECO:0000256" key="1">
    <source>
        <dbReference type="ARBA" id="ARBA00000085"/>
    </source>
</evidence>
<dbReference type="InterPro" id="IPR005467">
    <property type="entry name" value="His_kinase_dom"/>
</dbReference>
<evidence type="ECO:0000256" key="15">
    <source>
        <dbReference type="ARBA" id="ARBA00023136"/>
    </source>
</evidence>
<dbReference type="GO" id="GO:0005886">
    <property type="term" value="C:plasma membrane"/>
    <property type="evidence" value="ECO:0007669"/>
    <property type="project" value="UniProtKB-SubCell"/>
</dbReference>
<evidence type="ECO:0000256" key="14">
    <source>
        <dbReference type="ARBA" id="ARBA00023012"/>
    </source>
</evidence>
<dbReference type="PROSITE" id="PS50885">
    <property type="entry name" value="HAMP"/>
    <property type="match status" value="1"/>
</dbReference>
<dbReference type="RefSeq" id="WP_010943578.1">
    <property type="nucleotide sequence ID" value="NC_002939.5"/>
</dbReference>
<evidence type="ECO:0000313" key="19">
    <source>
        <dbReference type="EMBL" id="AAR36339.1"/>
    </source>
</evidence>
<dbReference type="Gene3D" id="1.10.287.130">
    <property type="match status" value="1"/>
</dbReference>
<keyword evidence="10" id="KW-0547">Nucleotide-binding</keyword>
<dbReference type="InterPro" id="IPR036097">
    <property type="entry name" value="HisK_dim/P_sf"/>
</dbReference>
<dbReference type="PANTHER" id="PTHR45436">
    <property type="entry name" value="SENSOR HISTIDINE KINASE YKOH"/>
    <property type="match status" value="1"/>
</dbReference>
<gene>
    <name evidence="19" type="ordered locus">GSU2947</name>
</gene>
<dbReference type="eggNOG" id="COG2205">
    <property type="taxonomic scope" value="Bacteria"/>
</dbReference>
<dbReference type="PANTHER" id="PTHR45436:SF15">
    <property type="entry name" value="SENSOR HISTIDINE KINASE CUSS"/>
    <property type="match status" value="1"/>
</dbReference>
<feature type="domain" description="Histidine kinase" evidence="17">
    <location>
        <begin position="262"/>
        <end position="474"/>
    </location>
</feature>
<feature type="domain" description="HAMP" evidence="18">
    <location>
        <begin position="201"/>
        <end position="254"/>
    </location>
</feature>
<evidence type="ECO:0000256" key="2">
    <source>
        <dbReference type="ARBA" id="ARBA00004141"/>
    </source>
</evidence>
<feature type="transmembrane region" description="Helical" evidence="16">
    <location>
        <begin position="181"/>
        <end position="200"/>
    </location>
</feature>
<proteinExistence type="predicted"/>
<dbReference type="GO" id="GO:0005524">
    <property type="term" value="F:ATP binding"/>
    <property type="evidence" value="ECO:0007669"/>
    <property type="project" value="UniProtKB-KW"/>
</dbReference>
<name>Q748Q4_GEOSL</name>
<keyword evidence="11 19" id="KW-0418">Kinase</keyword>
<dbReference type="InterPro" id="IPR036890">
    <property type="entry name" value="HATPase_C_sf"/>
</dbReference>
<dbReference type="EnsemblBacteria" id="AAR36339">
    <property type="protein sequence ID" value="AAR36339"/>
    <property type="gene ID" value="GSU2947"/>
</dbReference>
<evidence type="ECO:0000256" key="5">
    <source>
        <dbReference type="ARBA" id="ARBA00022475"/>
    </source>
</evidence>
<dbReference type="KEGG" id="gsu:GSU2947"/>
<dbReference type="EMBL" id="AE017180">
    <property type="protein sequence ID" value="AAR36339.1"/>
    <property type="molecule type" value="Genomic_DNA"/>
</dbReference>
<dbReference type="SUPFAM" id="SSF55874">
    <property type="entry name" value="ATPase domain of HSP90 chaperone/DNA topoisomerase II/histidine kinase"/>
    <property type="match status" value="1"/>
</dbReference>
<feature type="transmembrane region" description="Helical" evidence="16">
    <location>
        <begin position="20"/>
        <end position="44"/>
    </location>
</feature>
<evidence type="ECO:0000256" key="3">
    <source>
        <dbReference type="ARBA" id="ARBA00004533"/>
    </source>
</evidence>
<dbReference type="InParanoid" id="Q748Q4"/>
<keyword evidence="12" id="KW-0067">ATP-binding</keyword>
<dbReference type="STRING" id="243231.GSU2947"/>
<dbReference type="Gene3D" id="3.30.565.10">
    <property type="entry name" value="Histidine kinase-like ATPase, C-terminal domain"/>
    <property type="match status" value="1"/>
</dbReference>
<evidence type="ECO:0000256" key="13">
    <source>
        <dbReference type="ARBA" id="ARBA00022989"/>
    </source>
</evidence>
<reference evidence="19 20" key="2">
    <citation type="journal article" date="2012" name="BMC Genomics">
        <title>Comparative genomic analysis of Geobacter sulfurreducens KN400, a strain with enhanced capacity for extracellular electron transfer and electricity production.</title>
        <authorList>
            <person name="Butler J.E."/>
            <person name="Young N.D."/>
            <person name="Aklujkar M."/>
            <person name="Lovley D.R."/>
        </authorList>
    </citation>
    <scope>NUCLEOTIDE SEQUENCE [LARGE SCALE GENOMIC DNA]</scope>
    <source>
        <strain evidence="20">ATCC 51573 / DSM 12127 / PCA</strain>
    </source>
</reference>
<evidence type="ECO:0000256" key="6">
    <source>
        <dbReference type="ARBA" id="ARBA00022519"/>
    </source>
</evidence>
<keyword evidence="14" id="KW-0902">Two-component regulatory system</keyword>
<dbReference type="FunCoup" id="Q748Q4">
    <property type="interactions" value="164"/>
</dbReference>
<evidence type="ECO:0000256" key="12">
    <source>
        <dbReference type="ARBA" id="ARBA00022840"/>
    </source>
</evidence>
<keyword evidence="8" id="KW-0808">Transferase</keyword>
<evidence type="ECO:0000256" key="16">
    <source>
        <dbReference type="SAM" id="Phobius"/>
    </source>
</evidence>
<accession>Q748Q4</accession>